<evidence type="ECO:0000256" key="1">
    <source>
        <dbReference type="SAM" id="MobiDB-lite"/>
    </source>
</evidence>
<dbReference type="Gene3D" id="1.20.5.320">
    <property type="entry name" value="6-Phosphogluconate Dehydrogenase, domain 3"/>
    <property type="match status" value="1"/>
</dbReference>
<proteinExistence type="predicted"/>
<feature type="region of interest" description="Disordered" evidence="1">
    <location>
        <begin position="1"/>
        <end position="37"/>
    </location>
</feature>
<feature type="non-terminal residue" evidence="2">
    <location>
        <position position="1"/>
    </location>
</feature>
<dbReference type="AlphaFoldDB" id="J9GEB5"/>
<organism evidence="2">
    <name type="scientific">gut metagenome</name>
    <dbReference type="NCBI Taxonomy" id="749906"/>
    <lineage>
        <taxon>unclassified sequences</taxon>
        <taxon>metagenomes</taxon>
        <taxon>organismal metagenomes</taxon>
    </lineage>
</organism>
<comment type="caution">
    <text evidence="2">The sequence shown here is derived from an EMBL/GenBank/DDBJ whole genome shotgun (WGS) entry which is preliminary data.</text>
</comment>
<sequence length="537" mass="58312">GLKGDTGAQGPQGPKGERGLQGATGSTGPKGDNGDKLTFADLTKEDVEQLQRPAKEAAVLANTAASNADKAASAANTAAEGIDGKIGDIRDTIEGMKAEGNALVSDVSAGKKLVADAITKKGVPTMETDSYAVMAENVGKIYKGSYDELFKVEVDNNMLSPEVKRIGSAQFPNWLEAQTQNAMVKDGKVNYLLDRKNSLKKKNGLASVIDGSDGDIMIKLPKFWFSIINGSNGVDRYTFSTTPQTSEGWKESPEIWVGSTEMVIEQRSGKNIARSCFNMSKEFRGGNNQSAWDELPKSLLGMPRTAVSHDAMRAACTNIGSFDTGVYHQFDKRLYDKLNLMFMCIYGTRNWQADYAGIDPSTGEERRNSDGFKYGGLGRGVVDCGGWWDSFNSPNPFVKTDTGLELGCRSGVVEYALNTGTPEEPFVIRLNVPVFLGIVNLYGHTFTAIDGLTKEIYQEGAQWKERWGIFTDPNRYVSAGTDGASIVVEKDFVTSGYIKQVDNNLLPILVGASESSHHGDYLWSIKSDSRFSVWTSG</sequence>
<accession>J9GEB5</accession>
<reference evidence="2" key="1">
    <citation type="journal article" date="2012" name="PLoS ONE">
        <title>Gene sets for utilization of primary and secondary nutrition supplies in the distal gut of endangered iberian lynx.</title>
        <authorList>
            <person name="Alcaide M."/>
            <person name="Messina E."/>
            <person name="Richter M."/>
            <person name="Bargiela R."/>
            <person name="Peplies J."/>
            <person name="Huws S.A."/>
            <person name="Newbold C.J."/>
            <person name="Golyshin P.N."/>
            <person name="Simon M.A."/>
            <person name="Lopez G."/>
            <person name="Yakimov M.M."/>
            <person name="Ferrer M."/>
        </authorList>
    </citation>
    <scope>NUCLEOTIDE SEQUENCE</scope>
</reference>
<evidence type="ECO:0000313" key="2">
    <source>
        <dbReference type="EMBL" id="EJX05677.1"/>
    </source>
</evidence>
<evidence type="ECO:0008006" key="3">
    <source>
        <dbReference type="Google" id="ProtNLM"/>
    </source>
</evidence>
<name>J9GEB5_9ZZZZ</name>
<protein>
    <recommendedName>
        <fullName evidence="3">Collagen triple helix repeat-containing protein</fullName>
    </recommendedName>
</protein>
<feature type="non-terminal residue" evidence="2">
    <location>
        <position position="537"/>
    </location>
</feature>
<gene>
    <name evidence="2" type="ORF">EVA_06215</name>
</gene>
<dbReference type="EMBL" id="AMCI01001396">
    <property type="protein sequence ID" value="EJX05677.1"/>
    <property type="molecule type" value="Genomic_DNA"/>
</dbReference>